<dbReference type="Proteomes" id="UP000054771">
    <property type="component" value="Unassembled WGS sequence"/>
</dbReference>
<evidence type="ECO:0000256" key="1">
    <source>
        <dbReference type="SAM" id="MobiDB-lite"/>
    </source>
</evidence>
<feature type="region of interest" description="Disordered" evidence="1">
    <location>
        <begin position="1"/>
        <end position="28"/>
    </location>
</feature>
<dbReference type="EMBL" id="CDMC01000007">
    <property type="protein sequence ID" value="CEN62329.1"/>
    <property type="molecule type" value="Genomic_DNA"/>
</dbReference>
<keyword evidence="4" id="KW-1185">Reference proteome</keyword>
<keyword evidence="2" id="KW-0472">Membrane</keyword>
<feature type="compositionally biased region" description="Basic and acidic residues" evidence="1">
    <location>
        <begin position="1"/>
        <end position="11"/>
    </location>
</feature>
<organism evidence="3 4">
    <name type="scientific">Aspergillus calidoustus</name>
    <dbReference type="NCBI Taxonomy" id="454130"/>
    <lineage>
        <taxon>Eukaryota</taxon>
        <taxon>Fungi</taxon>
        <taxon>Dikarya</taxon>
        <taxon>Ascomycota</taxon>
        <taxon>Pezizomycotina</taxon>
        <taxon>Eurotiomycetes</taxon>
        <taxon>Eurotiomycetidae</taxon>
        <taxon>Eurotiales</taxon>
        <taxon>Aspergillaceae</taxon>
        <taxon>Aspergillus</taxon>
        <taxon>Aspergillus subgen. Nidulantes</taxon>
    </lineage>
</organism>
<reference evidence="4" key="1">
    <citation type="journal article" date="2016" name="Genome Announc.">
        <title>Draft genome sequences of fungus Aspergillus calidoustus.</title>
        <authorList>
            <person name="Horn F."/>
            <person name="Linde J."/>
            <person name="Mattern D.J."/>
            <person name="Walther G."/>
            <person name="Guthke R."/>
            <person name="Scherlach K."/>
            <person name="Martin K."/>
            <person name="Brakhage A.A."/>
            <person name="Petzke L."/>
            <person name="Valiante V."/>
        </authorList>
    </citation>
    <scope>NUCLEOTIDE SEQUENCE [LARGE SCALE GENOMIC DNA]</scope>
    <source>
        <strain evidence="4">SF006504</strain>
    </source>
</reference>
<name>A0A0U5A2D8_ASPCI</name>
<feature type="transmembrane region" description="Helical" evidence="2">
    <location>
        <begin position="42"/>
        <end position="61"/>
    </location>
</feature>
<evidence type="ECO:0000313" key="4">
    <source>
        <dbReference type="Proteomes" id="UP000054771"/>
    </source>
</evidence>
<feature type="compositionally biased region" description="Polar residues" evidence="1">
    <location>
        <begin position="12"/>
        <end position="28"/>
    </location>
</feature>
<evidence type="ECO:0000313" key="3">
    <source>
        <dbReference type="EMBL" id="CEN62329.1"/>
    </source>
</evidence>
<dbReference type="OrthoDB" id="2840209at2759"/>
<proteinExistence type="predicted"/>
<keyword evidence="2" id="KW-1133">Transmembrane helix</keyword>
<evidence type="ECO:0000256" key="2">
    <source>
        <dbReference type="SAM" id="Phobius"/>
    </source>
</evidence>
<dbReference type="AlphaFoldDB" id="A0A0U5A2D8"/>
<keyword evidence="2" id="KW-0812">Transmembrane</keyword>
<feature type="transmembrane region" description="Helical" evidence="2">
    <location>
        <begin position="94"/>
        <end position="115"/>
    </location>
</feature>
<sequence length="147" mass="16188">MELPRLEEETSTKLPSSSPAHVQAPEKQQTSRCASKIWRLNFAFVLGILIRGVAGLVPSIIHYSGHRQRSAGGGGRTAPVTIGGRFTNIQAKAIDLLCAIILAPLLMVVLDYVWFSNVRASVVNKQSPVPLPSLVEARSEYHIRWKF</sequence>
<accession>A0A0U5A2D8</accession>
<protein>
    <submittedName>
        <fullName evidence="3">Uncharacterized protein</fullName>
    </submittedName>
</protein>
<gene>
    <name evidence="3" type="ORF">ASPCAL08966</name>
</gene>